<gene>
    <name evidence="2" type="ORF">PBIL07802_LOCUS26297</name>
</gene>
<dbReference type="EMBL" id="HBIB01040406">
    <property type="protein sequence ID" value="CAE0263994.1"/>
    <property type="molecule type" value="Transcribed_RNA"/>
</dbReference>
<feature type="region of interest" description="Disordered" evidence="1">
    <location>
        <begin position="39"/>
        <end position="71"/>
    </location>
</feature>
<name>A0A7S3GEQ4_9EUKA</name>
<reference evidence="2" key="1">
    <citation type="submission" date="2021-01" db="EMBL/GenBank/DDBJ databases">
        <authorList>
            <person name="Corre E."/>
            <person name="Pelletier E."/>
            <person name="Niang G."/>
            <person name="Scheremetjew M."/>
            <person name="Finn R."/>
            <person name="Kale V."/>
            <person name="Holt S."/>
            <person name="Cochrane G."/>
            <person name="Meng A."/>
            <person name="Brown T."/>
            <person name="Cohen L."/>
        </authorList>
    </citation>
    <scope>NUCLEOTIDE SEQUENCE</scope>
    <source>
        <strain evidence="2">NIES-2562</strain>
    </source>
</reference>
<dbReference type="AlphaFoldDB" id="A0A7S3GEQ4"/>
<feature type="compositionally biased region" description="Polar residues" evidence="1">
    <location>
        <begin position="39"/>
        <end position="56"/>
    </location>
</feature>
<sequence length="112" mass="12543">MSEALMTKKRKVLGLHVTAKKQTLPPLWNPLETPASEVTKSIWTEQTDDQSVSDNGDNYEGQSKKDYVKGGVPPHIEKQVEIYGMNCAFHEDWHPTSEEGSSFSLDAHISDL</sequence>
<protein>
    <submittedName>
        <fullName evidence="2">Uncharacterized protein</fullName>
    </submittedName>
</protein>
<evidence type="ECO:0000256" key="1">
    <source>
        <dbReference type="SAM" id="MobiDB-lite"/>
    </source>
</evidence>
<evidence type="ECO:0000313" key="2">
    <source>
        <dbReference type="EMBL" id="CAE0263994.1"/>
    </source>
</evidence>
<proteinExistence type="predicted"/>
<organism evidence="2">
    <name type="scientific">Palpitomonas bilix</name>
    <dbReference type="NCBI Taxonomy" id="652834"/>
    <lineage>
        <taxon>Eukaryota</taxon>
        <taxon>Eukaryota incertae sedis</taxon>
    </lineage>
</organism>
<accession>A0A7S3GEQ4</accession>